<feature type="transmembrane region" description="Helical" evidence="1">
    <location>
        <begin position="335"/>
        <end position="355"/>
    </location>
</feature>
<dbReference type="SMART" id="SM00703">
    <property type="entry name" value="NRF"/>
    <property type="match status" value="1"/>
</dbReference>
<reference evidence="4" key="1">
    <citation type="submission" date="2025-08" db="UniProtKB">
        <authorList>
            <consortium name="RefSeq"/>
        </authorList>
    </citation>
    <scope>IDENTIFICATION</scope>
</reference>
<sequence length="567" mass="63696">MRRQILPYAQEILYDDEIPQECLQSFLRIASGLNDGKVWAMRFLDSSGGILPGMLDGRGASLGSYDQCLRIRAPEKNDPKKVAFAGQYCTASILMRRQPLLHRTLPSFIQQDPRIWGLFGGGNVSYVLDLVERSPIGYRVGICLPSTCDSSIISHLAKKFVGKYGISADVLGCRDQIKERPASTGTVICGVVIGILTGLLILGTVVDIFCGNDTRGLVRVARCFSARANYLRFTNTTLTPESRRLDCLHGIRALSALWILYAHVCLKDWGNVDGILTLLWMFKSPSGVILNQFVLALETFFTLLGFSLYRLVTQERKRNNMPALKLALKVILRRAVRYIVTGMGAMAVFYVLPLITSGPGIDYMYPYLEDFCNARWWSYPIFINNLWTIQDICVENQWYTAADMQIVCILILPICLLIREPGKGIRILLYLVGGSMVYAASLTYYYGASPIFLLLPNQAIASLQLLSHLHNHSLAHLSPAAVGVLGGYLIDKYREIDLGKTVYRAGWILYSAVIIAFGMGLIRWFLSRPNFIVLSRLSLSFYLMQWPALWLSMFSTRNPYSASHYQH</sequence>
<protein>
    <submittedName>
        <fullName evidence="4">Nose resistant to fluoxetine protein 6-like</fullName>
    </submittedName>
</protein>
<accession>A0AAJ7L6C2</accession>
<dbReference type="KEGG" id="goe:108863636"/>
<feature type="transmembrane region" description="Helical" evidence="1">
    <location>
        <begin position="502"/>
        <end position="525"/>
    </location>
</feature>
<evidence type="ECO:0000313" key="4">
    <source>
        <dbReference type="RefSeq" id="XP_018497186.1"/>
    </source>
</evidence>
<keyword evidence="1" id="KW-0472">Membrane</keyword>
<proteinExistence type="predicted"/>
<feature type="transmembrane region" description="Helical" evidence="1">
    <location>
        <begin position="531"/>
        <end position="551"/>
    </location>
</feature>
<evidence type="ECO:0000259" key="2">
    <source>
        <dbReference type="SMART" id="SM00703"/>
    </source>
</evidence>
<evidence type="ECO:0000313" key="3">
    <source>
        <dbReference type="Proteomes" id="UP000694867"/>
    </source>
</evidence>
<feature type="domain" description="Nose resistant-to-fluoxetine protein N-terminal" evidence="2">
    <location>
        <begin position="19"/>
        <end position="175"/>
    </location>
</feature>
<keyword evidence="1" id="KW-0812">Transmembrane</keyword>
<dbReference type="Proteomes" id="UP000694867">
    <property type="component" value="Unplaced"/>
</dbReference>
<feature type="transmembrane region" description="Helical" evidence="1">
    <location>
        <begin position="427"/>
        <end position="447"/>
    </location>
</feature>
<feature type="transmembrane region" description="Helical" evidence="1">
    <location>
        <begin position="398"/>
        <end position="418"/>
    </location>
</feature>
<dbReference type="GeneID" id="108863636"/>
<gene>
    <name evidence="4" type="primary">LOC108863636</name>
</gene>
<dbReference type="PANTHER" id="PTHR11161:SF0">
    <property type="entry name" value="O-ACYLTRANSFERASE LIKE PROTEIN"/>
    <property type="match status" value="1"/>
</dbReference>
<dbReference type="InterPro" id="IPR052728">
    <property type="entry name" value="O2_lipid_transport_reg"/>
</dbReference>
<evidence type="ECO:0000256" key="1">
    <source>
        <dbReference type="SAM" id="Phobius"/>
    </source>
</evidence>
<dbReference type="RefSeq" id="XP_018497186.1">
    <property type="nucleotide sequence ID" value="XM_018641670.1"/>
</dbReference>
<feature type="transmembrane region" description="Helical" evidence="1">
    <location>
        <begin position="187"/>
        <end position="209"/>
    </location>
</feature>
<organism evidence="3 4">
    <name type="scientific">Galendromus occidentalis</name>
    <name type="common">western predatory mite</name>
    <dbReference type="NCBI Taxonomy" id="34638"/>
    <lineage>
        <taxon>Eukaryota</taxon>
        <taxon>Metazoa</taxon>
        <taxon>Ecdysozoa</taxon>
        <taxon>Arthropoda</taxon>
        <taxon>Chelicerata</taxon>
        <taxon>Arachnida</taxon>
        <taxon>Acari</taxon>
        <taxon>Parasitiformes</taxon>
        <taxon>Mesostigmata</taxon>
        <taxon>Gamasina</taxon>
        <taxon>Phytoseioidea</taxon>
        <taxon>Phytoseiidae</taxon>
        <taxon>Typhlodrominae</taxon>
        <taxon>Galendromus</taxon>
    </lineage>
</organism>
<feature type="transmembrane region" description="Helical" evidence="1">
    <location>
        <begin position="289"/>
        <end position="312"/>
    </location>
</feature>
<dbReference type="Pfam" id="PF20146">
    <property type="entry name" value="NRF"/>
    <property type="match status" value="1"/>
</dbReference>
<keyword evidence="3" id="KW-1185">Reference proteome</keyword>
<name>A0AAJ7L6C2_9ACAR</name>
<dbReference type="InterPro" id="IPR006621">
    <property type="entry name" value="Nose-resist-to-fluoxetine_N"/>
</dbReference>
<dbReference type="PANTHER" id="PTHR11161">
    <property type="entry name" value="O-ACYLTRANSFERASE"/>
    <property type="match status" value="1"/>
</dbReference>
<dbReference type="AlphaFoldDB" id="A0AAJ7L6C2"/>
<keyword evidence="1" id="KW-1133">Transmembrane helix</keyword>
<feature type="non-terminal residue" evidence="4">
    <location>
        <position position="567"/>
    </location>
</feature>